<dbReference type="RefSeq" id="WP_121793941.1">
    <property type="nucleotide sequence ID" value="NZ_RDBF01000004.1"/>
</dbReference>
<keyword evidence="1" id="KW-0732">Signal</keyword>
<dbReference type="Gene3D" id="2.60.40.420">
    <property type="entry name" value="Cupredoxins - blue copper proteins"/>
    <property type="match status" value="1"/>
</dbReference>
<protein>
    <recommendedName>
        <fullName evidence="4">EfeO-type cupredoxin-like domain-containing protein</fullName>
    </recommendedName>
</protein>
<evidence type="ECO:0008006" key="4">
    <source>
        <dbReference type="Google" id="ProtNLM"/>
    </source>
</evidence>
<dbReference type="InterPro" id="IPR008972">
    <property type="entry name" value="Cupredoxin"/>
</dbReference>
<feature type="signal peptide" evidence="1">
    <location>
        <begin position="1"/>
        <end position="22"/>
    </location>
</feature>
<reference evidence="2 3" key="1">
    <citation type="submission" date="2018-10" db="EMBL/GenBank/DDBJ databases">
        <title>Aeromicrobium sp. 9W16Y-2 whole genome shotgun sequence.</title>
        <authorList>
            <person name="Li F."/>
        </authorList>
    </citation>
    <scope>NUCLEOTIDE SEQUENCE [LARGE SCALE GENOMIC DNA]</scope>
    <source>
        <strain evidence="2 3">9W16Y-2</strain>
    </source>
</reference>
<dbReference type="Proteomes" id="UP000282515">
    <property type="component" value="Unassembled WGS sequence"/>
</dbReference>
<organism evidence="2 3">
    <name type="scientific">Aeromicrobium phragmitis</name>
    <dbReference type="NCBI Taxonomy" id="2478914"/>
    <lineage>
        <taxon>Bacteria</taxon>
        <taxon>Bacillati</taxon>
        <taxon>Actinomycetota</taxon>
        <taxon>Actinomycetes</taxon>
        <taxon>Propionibacteriales</taxon>
        <taxon>Nocardioidaceae</taxon>
        <taxon>Aeromicrobium</taxon>
    </lineage>
</organism>
<feature type="chain" id="PRO_5017978499" description="EfeO-type cupredoxin-like domain-containing protein" evidence="1">
    <location>
        <begin position="23"/>
        <end position="122"/>
    </location>
</feature>
<gene>
    <name evidence="2" type="ORF">D9V41_07590</name>
</gene>
<dbReference type="PROSITE" id="PS51257">
    <property type="entry name" value="PROKAR_LIPOPROTEIN"/>
    <property type="match status" value="1"/>
</dbReference>
<evidence type="ECO:0000313" key="2">
    <source>
        <dbReference type="EMBL" id="RLV56282.1"/>
    </source>
</evidence>
<sequence>MKVLAALLILAVVAGCGSSAPAPPSTEPLSDIAVGLTEWSVATSTSTAKEGEVRMRVTNAGGTTHDLVVTGERGRWSTPKLAPGEQFELVVEAVAGEQLHLECTRRGHRGQGMWTTLDVAAS</sequence>
<dbReference type="EMBL" id="RDBF01000004">
    <property type="protein sequence ID" value="RLV56282.1"/>
    <property type="molecule type" value="Genomic_DNA"/>
</dbReference>
<evidence type="ECO:0000256" key="1">
    <source>
        <dbReference type="SAM" id="SignalP"/>
    </source>
</evidence>
<dbReference type="AlphaFoldDB" id="A0A3L8PQH1"/>
<comment type="caution">
    <text evidence="2">The sequence shown here is derived from an EMBL/GenBank/DDBJ whole genome shotgun (WGS) entry which is preliminary data.</text>
</comment>
<dbReference type="SUPFAM" id="SSF49503">
    <property type="entry name" value="Cupredoxins"/>
    <property type="match status" value="1"/>
</dbReference>
<keyword evidence="3" id="KW-1185">Reference proteome</keyword>
<name>A0A3L8PQH1_9ACTN</name>
<proteinExistence type="predicted"/>
<dbReference type="OrthoDB" id="345021at2"/>
<accession>A0A3L8PQH1</accession>
<evidence type="ECO:0000313" key="3">
    <source>
        <dbReference type="Proteomes" id="UP000282515"/>
    </source>
</evidence>